<dbReference type="AlphaFoldDB" id="A0A6J6GGB5"/>
<accession>A0A6J6GGB5</accession>
<dbReference type="EMBL" id="CAEZUD010000105">
    <property type="protein sequence ID" value="CAB4600381.1"/>
    <property type="molecule type" value="Genomic_DNA"/>
</dbReference>
<name>A0A6J6GGB5_9ZZZZ</name>
<gene>
    <name evidence="2" type="ORF">UFOPK1778_01228</name>
</gene>
<keyword evidence="1" id="KW-0472">Membrane</keyword>
<organism evidence="2">
    <name type="scientific">freshwater metagenome</name>
    <dbReference type="NCBI Taxonomy" id="449393"/>
    <lineage>
        <taxon>unclassified sequences</taxon>
        <taxon>metagenomes</taxon>
        <taxon>ecological metagenomes</taxon>
    </lineage>
</organism>
<feature type="transmembrane region" description="Helical" evidence="1">
    <location>
        <begin position="20"/>
        <end position="41"/>
    </location>
</feature>
<evidence type="ECO:0000313" key="2">
    <source>
        <dbReference type="EMBL" id="CAB4600381.1"/>
    </source>
</evidence>
<sequence length="119" mass="11887">MEEISSSQASISALSEDDGAIGLLGTGVFSLFTFLLPNNLIERLGFLPRLVGVVKGETGSAAIDAMAGVGTAAVGAGVAGVTGAAGTGACAFGVRAFFSPGFPKSFLKRGWPVIAHKIS</sequence>
<proteinExistence type="predicted"/>
<keyword evidence="1" id="KW-0812">Transmembrane</keyword>
<keyword evidence="1" id="KW-1133">Transmembrane helix</keyword>
<protein>
    <submittedName>
        <fullName evidence="2">Unannotated protein</fullName>
    </submittedName>
</protein>
<reference evidence="2" key="1">
    <citation type="submission" date="2020-05" db="EMBL/GenBank/DDBJ databases">
        <authorList>
            <person name="Chiriac C."/>
            <person name="Salcher M."/>
            <person name="Ghai R."/>
            <person name="Kavagutti S V."/>
        </authorList>
    </citation>
    <scope>NUCLEOTIDE SEQUENCE</scope>
</reference>
<evidence type="ECO:0000256" key="1">
    <source>
        <dbReference type="SAM" id="Phobius"/>
    </source>
</evidence>